<gene>
    <name evidence="1" type="ORF">EI546_00185</name>
</gene>
<dbReference type="Proteomes" id="UP000285517">
    <property type="component" value="Chromosome"/>
</dbReference>
<name>A0A451FS87_9FLAO</name>
<dbReference type="EMBL" id="CP034951">
    <property type="protein sequence ID" value="QAA80244.1"/>
    <property type="molecule type" value="Genomic_DNA"/>
</dbReference>
<protein>
    <submittedName>
        <fullName evidence="1">Uncharacterized protein</fullName>
    </submittedName>
</protein>
<proteinExistence type="predicted"/>
<dbReference type="AlphaFoldDB" id="A0A451FS87"/>
<dbReference type="KEGG" id="aev:EI546_00185"/>
<sequence length="90" mass="10423">MYIQDIKISTPNYDALLNGWSTLTLQPDVQFYGGLSTYCAGETPRLKMMRTFDYYRWRKNCGDPMKLDLLNVGENGTYANIILFPDPMKK</sequence>
<organism evidence="1 2">
    <name type="scientific">Aequorivita ciconiae</name>
    <dbReference type="NCBI Taxonomy" id="2494375"/>
    <lineage>
        <taxon>Bacteria</taxon>
        <taxon>Pseudomonadati</taxon>
        <taxon>Bacteroidota</taxon>
        <taxon>Flavobacteriia</taxon>
        <taxon>Flavobacteriales</taxon>
        <taxon>Flavobacteriaceae</taxon>
        <taxon>Aequorivita</taxon>
    </lineage>
</organism>
<reference evidence="1 2" key="1">
    <citation type="submission" date="2019-01" db="EMBL/GenBank/DDBJ databases">
        <title>Complete genome sequencing of Aequorivita sp. H23M31.</title>
        <authorList>
            <person name="Bae J.-W."/>
        </authorList>
    </citation>
    <scope>NUCLEOTIDE SEQUENCE [LARGE SCALE GENOMIC DNA]</scope>
    <source>
        <strain evidence="1 2">H23M31</strain>
    </source>
</reference>
<dbReference type="RefSeq" id="WP_128248645.1">
    <property type="nucleotide sequence ID" value="NZ_CP034951.1"/>
</dbReference>
<evidence type="ECO:0000313" key="2">
    <source>
        <dbReference type="Proteomes" id="UP000285517"/>
    </source>
</evidence>
<dbReference type="OrthoDB" id="9813840at2"/>
<accession>A0A451FS87</accession>
<evidence type="ECO:0000313" key="1">
    <source>
        <dbReference type="EMBL" id="QAA80244.1"/>
    </source>
</evidence>
<keyword evidence="2" id="KW-1185">Reference proteome</keyword>